<dbReference type="Pfam" id="PF25297">
    <property type="entry name" value="DUF7878"/>
    <property type="match status" value="1"/>
</dbReference>
<evidence type="ECO:0000313" key="2">
    <source>
        <dbReference type="EMBL" id="MFC3491009.1"/>
    </source>
</evidence>
<organism evidence="2 3">
    <name type="scientific">Glycomyces rhizosphaerae</name>
    <dbReference type="NCBI Taxonomy" id="2054422"/>
    <lineage>
        <taxon>Bacteria</taxon>
        <taxon>Bacillati</taxon>
        <taxon>Actinomycetota</taxon>
        <taxon>Actinomycetes</taxon>
        <taxon>Glycomycetales</taxon>
        <taxon>Glycomycetaceae</taxon>
        <taxon>Glycomyces</taxon>
    </lineage>
</organism>
<protein>
    <recommendedName>
        <fullName evidence="1">DUF7878 domain-containing protein</fullName>
    </recommendedName>
</protein>
<keyword evidence="3" id="KW-1185">Reference proteome</keyword>
<reference evidence="3" key="1">
    <citation type="journal article" date="2019" name="Int. J. Syst. Evol. Microbiol.">
        <title>The Global Catalogue of Microorganisms (GCM) 10K type strain sequencing project: providing services to taxonomists for standard genome sequencing and annotation.</title>
        <authorList>
            <consortium name="The Broad Institute Genomics Platform"/>
            <consortium name="The Broad Institute Genome Sequencing Center for Infectious Disease"/>
            <person name="Wu L."/>
            <person name="Ma J."/>
        </authorList>
    </citation>
    <scope>NUCLEOTIDE SEQUENCE [LARGE SCALE GENOMIC DNA]</scope>
    <source>
        <strain evidence="3">CGMCC 4.7396</strain>
    </source>
</reference>
<dbReference type="Proteomes" id="UP001595712">
    <property type="component" value="Unassembled WGS sequence"/>
</dbReference>
<name>A0ABV7PTW1_9ACTN</name>
<dbReference type="RefSeq" id="WP_387969134.1">
    <property type="nucleotide sequence ID" value="NZ_JBHRWO010000003.1"/>
</dbReference>
<dbReference type="EMBL" id="JBHRWO010000003">
    <property type="protein sequence ID" value="MFC3491009.1"/>
    <property type="molecule type" value="Genomic_DNA"/>
</dbReference>
<accession>A0ABV7PTW1</accession>
<feature type="domain" description="DUF7878" evidence="1">
    <location>
        <begin position="5"/>
        <end position="104"/>
    </location>
</feature>
<gene>
    <name evidence="2" type="ORF">ACFO8M_00715</name>
</gene>
<proteinExistence type="predicted"/>
<evidence type="ECO:0000259" key="1">
    <source>
        <dbReference type="Pfam" id="PF25297"/>
    </source>
</evidence>
<sequence length="119" mass="13450">MEAFLLDIEAELSICEQAQVVWTEQGFPIVELAYHLALWLQRPAAGHEDFELDSMQAEEGLIRIVHSEDGWRVGSTLTPDFWTLPVTWEDLVTAIKHFDRSVREGVAAMGIAPTFIPEL</sequence>
<dbReference type="InterPro" id="IPR057200">
    <property type="entry name" value="DUF7878"/>
</dbReference>
<evidence type="ECO:0000313" key="3">
    <source>
        <dbReference type="Proteomes" id="UP001595712"/>
    </source>
</evidence>
<comment type="caution">
    <text evidence="2">The sequence shown here is derived from an EMBL/GenBank/DDBJ whole genome shotgun (WGS) entry which is preliminary data.</text>
</comment>